<accession>A0ABN4SGM0</accession>
<dbReference type="RefSeq" id="WP_052734096.1">
    <property type="nucleotide sequence ID" value="NZ_CBCSDN010000019.1"/>
</dbReference>
<evidence type="ECO:0000313" key="2">
    <source>
        <dbReference type="Proteomes" id="UP000095607"/>
    </source>
</evidence>
<dbReference type="Proteomes" id="UP000095607">
    <property type="component" value="Chromosome"/>
</dbReference>
<proteinExistence type="predicted"/>
<gene>
    <name evidence="1" type="ORF">BI380_11075</name>
</gene>
<reference evidence="1 2" key="1">
    <citation type="submission" date="2016-09" db="EMBL/GenBank/DDBJ databases">
        <title>Complete genome sequence of Deltia acidovorans CM13 isolated from murine proximal colonic tissue.</title>
        <authorList>
            <person name="Saffarian A."/>
        </authorList>
    </citation>
    <scope>NUCLEOTIDE SEQUENCE [LARGE SCALE GENOMIC DNA]</scope>
    <source>
        <strain evidence="1 2">CM13</strain>
    </source>
</reference>
<name>A0ABN4SGM0_9BURK</name>
<sequence>MLSIQRTGASIADVIASVRGVPSRMIPYAAATALTRCAKQAQAEDLPAEMRKVFSNPVPYTLNALRIEPATKDNLMARVMVKTGAHAPGVAPENFLFPEVEGGVRKHKGLEMALRYQGVLSPTQYAMPGAAAKLDAYGNVSGAQVRTILNALKGIRAASSTRDRATGAKLRKGRRLANDMFVGQPQGGGRPDGIWRREGKRLRALFVFTSDAPDYSVRLDFSGTVQRVALARFRPEFGRAIADLQSKGSW</sequence>
<dbReference type="EMBL" id="CP017420">
    <property type="protein sequence ID" value="AOV01860.1"/>
    <property type="molecule type" value="Genomic_DNA"/>
</dbReference>
<evidence type="ECO:0000313" key="1">
    <source>
        <dbReference type="EMBL" id="AOV01860.1"/>
    </source>
</evidence>
<protein>
    <submittedName>
        <fullName evidence="1">Uncharacterized protein</fullName>
    </submittedName>
</protein>
<keyword evidence="2" id="KW-1185">Reference proteome</keyword>
<organism evidence="1 2">
    <name type="scientific">Delftia tsuruhatensis</name>
    <dbReference type="NCBI Taxonomy" id="180282"/>
    <lineage>
        <taxon>Bacteria</taxon>
        <taxon>Pseudomonadati</taxon>
        <taxon>Pseudomonadota</taxon>
        <taxon>Betaproteobacteria</taxon>
        <taxon>Burkholderiales</taxon>
        <taxon>Comamonadaceae</taxon>
        <taxon>Delftia</taxon>
    </lineage>
</organism>